<sequence length="167" mass="19062">MAKTWRGRHEFANSRAIPIIYLVFRDGAIYFAVMAFANLANILTFYFCDRIVTAFYERGIIHICERVRISLYKSFMLGPTHFDNSISVTMMARLMLNLHETADAGIYSTTRTNYTDTNMECYSPTTEVELDTLWSGDLQYSTIARAQSFHLNDSAQLASFTLQPPPA</sequence>
<protein>
    <submittedName>
        <fullName evidence="2">Uncharacterized protein</fullName>
    </submittedName>
</protein>
<name>A0A8H5HAG0_9AGAR</name>
<proteinExistence type="predicted"/>
<keyword evidence="1" id="KW-1133">Transmembrane helix</keyword>
<comment type="caution">
    <text evidence="2">The sequence shown here is derived from an EMBL/GenBank/DDBJ whole genome shotgun (WGS) entry which is preliminary data.</text>
</comment>
<gene>
    <name evidence="2" type="ORF">D9615_005690</name>
</gene>
<dbReference type="Proteomes" id="UP000565441">
    <property type="component" value="Unassembled WGS sequence"/>
</dbReference>
<evidence type="ECO:0000313" key="2">
    <source>
        <dbReference type="EMBL" id="KAF5379723.1"/>
    </source>
</evidence>
<dbReference type="OrthoDB" id="2686513at2759"/>
<dbReference type="AlphaFoldDB" id="A0A8H5HAG0"/>
<evidence type="ECO:0000256" key="1">
    <source>
        <dbReference type="SAM" id="Phobius"/>
    </source>
</evidence>
<keyword evidence="3" id="KW-1185">Reference proteome</keyword>
<feature type="transmembrane region" description="Helical" evidence="1">
    <location>
        <begin position="28"/>
        <end position="48"/>
    </location>
</feature>
<keyword evidence="1" id="KW-0812">Transmembrane</keyword>
<keyword evidence="1" id="KW-0472">Membrane</keyword>
<evidence type="ECO:0000313" key="3">
    <source>
        <dbReference type="Proteomes" id="UP000565441"/>
    </source>
</evidence>
<dbReference type="EMBL" id="JAACJP010000015">
    <property type="protein sequence ID" value="KAF5379723.1"/>
    <property type="molecule type" value="Genomic_DNA"/>
</dbReference>
<reference evidence="2 3" key="1">
    <citation type="journal article" date="2020" name="ISME J.">
        <title>Uncovering the hidden diversity of litter-decomposition mechanisms in mushroom-forming fungi.</title>
        <authorList>
            <person name="Floudas D."/>
            <person name="Bentzer J."/>
            <person name="Ahren D."/>
            <person name="Johansson T."/>
            <person name="Persson P."/>
            <person name="Tunlid A."/>
        </authorList>
    </citation>
    <scope>NUCLEOTIDE SEQUENCE [LARGE SCALE GENOMIC DNA]</scope>
    <source>
        <strain evidence="2 3">CBS 661.87</strain>
    </source>
</reference>
<accession>A0A8H5HAG0</accession>
<organism evidence="2 3">
    <name type="scientific">Tricholomella constricta</name>
    <dbReference type="NCBI Taxonomy" id="117010"/>
    <lineage>
        <taxon>Eukaryota</taxon>
        <taxon>Fungi</taxon>
        <taxon>Dikarya</taxon>
        <taxon>Basidiomycota</taxon>
        <taxon>Agaricomycotina</taxon>
        <taxon>Agaricomycetes</taxon>
        <taxon>Agaricomycetidae</taxon>
        <taxon>Agaricales</taxon>
        <taxon>Tricholomatineae</taxon>
        <taxon>Lyophyllaceae</taxon>
        <taxon>Tricholomella</taxon>
    </lineage>
</organism>